<reference evidence="3" key="2">
    <citation type="journal article" date="2014" name="ISME J.">
        <title>Microbial stratification in low pH oxic and suboxic macroscopic growths along an acid mine drainage.</title>
        <authorList>
            <person name="Mendez-Garcia C."/>
            <person name="Mesa V."/>
            <person name="Sprenger R.R."/>
            <person name="Richter M."/>
            <person name="Diez M.S."/>
            <person name="Solano J."/>
            <person name="Bargiela R."/>
            <person name="Golyshina O.V."/>
            <person name="Manteca A."/>
            <person name="Ramos J.L."/>
            <person name="Gallego J.R."/>
            <person name="Llorente I."/>
            <person name="Martins Dos Santos V.A."/>
            <person name="Jensen O.N."/>
            <person name="Pelaez A.I."/>
            <person name="Sanchez J."/>
            <person name="Ferrer M."/>
        </authorList>
    </citation>
    <scope>NUCLEOTIDE SEQUENCE</scope>
</reference>
<dbReference type="EMBL" id="AUZY01002516">
    <property type="protein sequence ID" value="EQD72117.1"/>
    <property type="molecule type" value="Genomic_DNA"/>
</dbReference>
<feature type="region of interest" description="Disordered" evidence="2">
    <location>
        <begin position="130"/>
        <end position="155"/>
    </location>
</feature>
<evidence type="ECO:0000256" key="2">
    <source>
        <dbReference type="SAM" id="MobiDB-lite"/>
    </source>
</evidence>
<name>T1BQJ7_9ZZZZ</name>
<comment type="similarity">
    <text evidence="1">Belongs to the eukaryotic-type primase small subunit family.</text>
</comment>
<accession>T1BQJ7</accession>
<feature type="compositionally biased region" description="Basic residues" evidence="2">
    <location>
        <begin position="223"/>
        <end position="246"/>
    </location>
</feature>
<feature type="compositionally biased region" description="Basic and acidic residues" evidence="2">
    <location>
        <begin position="195"/>
        <end position="204"/>
    </location>
</feature>
<feature type="non-terminal residue" evidence="3">
    <location>
        <position position="1"/>
    </location>
</feature>
<dbReference type="Pfam" id="PF01896">
    <property type="entry name" value="DNA_primase_S"/>
    <property type="match status" value="1"/>
</dbReference>
<gene>
    <name evidence="3" type="ORF">B1B_04025</name>
</gene>
<comment type="caution">
    <text evidence="3">The sequence shown here is derived from an EMBL/GenBank/DDBJ whole genome shotgun (WGS) entry which is preliminary data.</text>
</comment>
<dbReference type="InterPro" id="IPR002755">
    <property type="entry name" value="DNA_primase_S"/>
</dbReference>
<dbReference type="SUPFAM" id="SSF56747">
    <property type="entry name" value="Prim-pol domain"/>
    <property type="match status" value="1"/>
</dbReference>
<dbReference type="GO" id="GO:0006269">
    <property type="term" value="P:DNA replication, synthesis of primer"/>
    <property type="evidence" value="ECO:0007669"/>
    <property type="project" value="InterPro"/>
</dbReference>
<feature type="region of interest" description="Disordered" evidence="2">
    <location>
        <begin position="195"/>
        <end position="246"/>
    </location>
</feature>
<sequence length="246" mass="27100">VYVLDGGTTGAPPEPTMAGKEWMGAELIFDLDADHLRGAEALDYAGQLALVKTRLLDLVDDFLIRDFGIDPAELAFVFSGGRGYHVHVRDPRFLPLTSPERRELVDYVQGTGFDARRAVTARHLTTGAGADGFGRRTSVRLQDLPPPDAPGWRGRTGRAVATLLDRWAANGRATEDLFAWGIPRPAARKMAKILFERGGSDRSARRARSTSSPGRSRSDSWRRSCRGPRSRSRGRPTRRSRPMCTG</sequence>
<dbReference type="PANTHER" id="PTHR10536">
    <property type="entry name" value="DNA PRIMASE SMALL SUBUNIT"/>
    <property type="match status" value="1"/>
</dbReference>
<dbReference type="AlphaFoldDB" id="T1BQJ7"/>
<evidence type="ECO:0000256" key="1">
    <source>
        <dbReference type="ARBA" id="ARBA00009762"/>
    </source>
</evidence>
<dbReference type="Gene3D" id="3.90.920.10">
    <property type="entry name" value="DNA primase, PRIM domain"/>
    <property type="match status" value="1"/>
</dbReference>
<reference evidence="3" key="1">
    <citation type="submission" date="2013-08" db="EMBL/GenBank/DDBJ databases">
        <authorList>
            <person name="Mendez C."/>
            <person name="Richter M."/>
            <person name="Ferrer M."/>
            <person name="Sanchez J."/>
        </authorList>
    </citation>
    <scope>NUCLEOTIDE SEQUENCE</scope>
</reference>
<proteinExistence type="inferred from homology"/>
<protein>
    <submittedName>
        <fullName evidence="3">DNA primase small subunit</fullName>
    </submittedName>
</protein>
<dbReference type="GO" id="GO:0003899">
    <property type="term" value="F:DNA-directed RNA polymerase activity"/>
    <property type="evidence" value="ECO:0007669"/>
    <property type="project" value="InterPro"/>
</dbReference>
<organism evidence="3">
    <name type="scientific">mine drainage metagenome</name>
    <dbReference type="NCBI Taxonomy" id="410659"/>
    <lineage>
        <taxon>unclassified sequences</taxon>
        <taxon>metagenomes</taxon>
        <taxon>ecological metagenomes</taxon>
    </lineage>
</organism>
<evidence type="ECO:0000313" key="3">
    <source>
        <dbReference type="EMBL" id="EQD72117.1"/>
    </source>
</evidence>